<accession>A0A1G7ZEK9</accession>
<gene>
    <name evidence="1" type="ORF">SAMN05421869_101391</name>
</gene>
<dbReference type="STRING" id="633440.SAMN05421869_101391"/>
<dbReference type="NCBIfam" id="NF041205">
    <property type="entry name" value="VdcD"/>
    <property type="match status" value="1"/>
</dbReference>
<dbReference type="Pfam" id="PF26358">
    <property type="entry name" value="EcdD_BsdD_detox"/>
    <property type="match status" value="1"/>
</dbReference>
<dbReference type="OrthoDB" id="5877746at2"/>
<keyword evidence="2" id="KW-1185">Reference proteome</keyword>
<organism evidence="1 2">
    <name type="scientific">Nonomuraea jiangxiensis</name>
    <dbReference type="NCBI Taxonomy" id="633440"/>
    <lineage>
        <taxon>Bacteria</taxon>
        <taxon>Bacillati</taxon>
        <taxon>Actinomycetota</taxon>
        <taxon>Actinomycetes</taxon>
        <taxon>Streptosporangiales</taxon>
        <taxon>Streptosporangiaceae</taxon>
        <taxon>Nonomuraea</taxon>
    </lineage>
</organism>
<evidence type="ECO:0000313" key="1">
    <source>
        <dbReference type="EMBL" id="SDH07069.1"/>
    </source>
</evidence>
<sequence length="76" mass="8845">MHWPRCDHDDVVVAATSPVPGVWEVFQCQMYTYMWRSAEPLRRISRERYPAEFRLTKADIDAAHESPSIPALRGRS</sequence>
<proteinExistence type="predicted"/>
<dbReference type="RefSeq" id="WP_090928406.1">
    <property type="nucleotide sequence ID" value="NZ_FNDJ01000001.1"/>
</dbReference>
<dbReference type="Proteomes" id="UP000199202">
    <property type="component" value="Unassembled WGS sequence"/>
</dbReference>
<protein>
    <submittedName>
        <fullName evidence="1">Uncharacterized protein</fullName>
    </submittedName>
</protein>
<name>A0A1G7ZEK9_9ACTN</name>
<dbReference type="InterPro" id="IPR047707">
    <property type="entry name" value="VdcD-like"/>
</dbReference>
<dbReference type="EMBL" id="FNDJ01000001">
    <property type="protein sequence ID" value="SDH07069.1"/>
    <property type="molecule type" value="Genomic_DNA"/>
</dbReference>
<evidence type="ECO:0000313" key="2">
    <source>
        <dbReference type="Proteomes" id="UP000199202"/>
    </source>
</evidence>
<reference evidence="1 2" key="1">
    <citation type="submission" date="2016-10" db="EMBL/GenBank/DDBJ databases">
        <authorList>
            <person name="de Groot N.N."/>
        </authorList>
    </citation>
    <scope>NUCLEOTIDE SEQUENCE [LARGE SCALE GENOMIC DNA]</scope>
    <source>
        <strain evidence="1 2">CGMCC 4.6533</strain>
    </source>
</reference>
<dbReference type="AlphaFoldDB" id="A0A1G7ZEK9"/>